<dbReference type="OrthoDB" id="9763644at2"/>
<dbReference type="Gene3D" id="3.40.50.300">
    <property type="entry name" value="P-loop containing nucleotide triphosphate hydrolases"/>
    <property type="match status" value="1"/>
</dbReference>
<dbReference type="PATRIC" id="fig|1423715.3.peg.2266"/>
<feature type="compositionally biased region" description="Low complexity" evidence="4">
    <location>
        <begin position="515"/>
        <end position="528"/>
    </location>
</feature>
<dbReference type="RefSeq" id="WP_057802980.1">
    <property type="nucleotide sequence ID" value="NZ_AZDV01000023.1"/>
</dbReference>
<feature type="region of interest" description="Disordered" evidence="4">
    <location>
        <begin position="505"/>
        <end position="538"/>
    </location>
</feature>
<protein>
    <submittedName>
        <fullName evidence="6">p4 family phage plasmid primase</fullName>
    </submittedName>
</protein>
<dbReference type="Pfam" id="PF08706">
    <property type="entry name" value="D5_N"/>
    <property type="match status" value="1"/>
</dbReference>
<dbReference type="InterPro" id="IPR045455">
    <property type="entry name" value="NrS-1_pol-like_helicase"/>
</dbReference>
<dbReference type="PANTHER" id="PTHR35372:SF2">
    <property type="entry name" value="SF3 HELICASE DOMAIN-CONTAINING PROTEIN"/>
    <property type="match status" value="1"/>
</dbReference>
<accession>A0A0R1LH11</accession>
<proteinExistence type="predicted"/>
<keyword evidence="7" id="KW-1185">Reference proteome</keyword>
<dbReference type="GO" id="GO:0005524">
    <property type="term" value="F:ATP binding"/>
    <property type="evidence" value="ECO:0007669"/>
    <property type="project" value="UniProtKB-KW"/>
</dbReference>
<dbReference type="PROSITE" id="PS51206">
    <property type="entry name" value="SF3_HELICASE_1"/>
    <property type="match status" value="1"/>
</dbReference>
<name>A0A0R1LH11_9LACO</name>
<keyword evidence="2" id="KW-0378">Hydrolase</keyword>
<evidence type="ECO:0000259" key="5">
    <source>
        <dbReference type="PROSITE" id="PS51206"/>
    </source>
</evidence>
<evidence type="ECO:0000256" key="4">
    <source>
        <dbReference type="SAM" id="MobiDB-lite"/>
    </source>
</evidence>
<dbReference type="AlphaFoldDB" id="A0A0R1LH11"/>
<dbReference type="SUPFAM" id="SSF52540">
    <property type="entry name" value="P-loop containing nucleoside triphosphate hydrolases"/>
    <property type="match status" value="1"/>
</dbReference>
<evidence type="ECO:0000256" key="2">
    <source>
        <dbReference type="ARBA" id="ARBA00022801"/>
    </source>
</evidence>
<dbReference type="InterPro" id="IPR027417">
    <property type="entry name" value="P-loop_NTPase"/>
</dbReference>
<dbReference type="NCBIfam" id="TIGR01613">
    <property type="entry name" value="primase_Cterm"/>
    <property type="match status" value="1"/>
</dbReference>
<organism evidence="6 7">
    <name type="scientific">Levilactobacillus acidifarinae DSM 19394 = JCM 15949</name>
    <dbReference type="NCBI Taxonomy" id="1423715"/>
    <lineage>
        <taxon>Bacteria</taxon>
        <taxon>Bacillati</taxon>
        <taxon>Bacillota</taxon>
        <taxon>Bacilli</taxon>
        <taxon>Lactobacillales</taxon>
        <taxon>Lactobacillaceae</taxon>
        <taxon>Levilactobacillus</taxon>
    </lineage>
</organism>
<dbReference type="InterPro" id="IPR006500">
    <property type="entry name" value="Helicase_put_C_phage/plasmid"/>
</dbReference>
<evidence type="ECO:0000313" key="6">
    <source>
        <dbReference type="EMBL" id="KRK95007.1"/>
    </source>
</evidence>
<evidence type="ECO:0000313" key="7">
    <source>
        <dbReference type="Proteomes" id="UP000051955"/>
    </source>
</evidence>
<sequence length="538" mass="60484">MKIDEVSIDTLRKELNPYLRVNKTFANNYSGGHTERDFNFPIIRLGQLGKIILECLRGPQLSFTIDATDHETGLREELCHLLGIKDSSVNNERLNAFLLAHTKLIVTKSANELLIFNYDDGVYEPAENTLGRILAHLLNYAGGNVWSRSMETSVLGLLERKARVVDDDKLDAKFYAFKDSALDLDTLKLVPFSPDQLTTKKSPVNPVDIDTPIFDQFMQSTFDDDVTREFVISWVGYQIDREVAGETFLFMVSSGAGGKSSLINIIRQIVGPRNCTSERLQSLGSQFGRQPLLGKTSLLADESSEEDFPFDIVKALTTGAPMTVDIKNKPQVEVKLPIKLTFAVNTLPPAEATIGFSRRLLVLPFKHVFLGNTANKELPQQLLSEAGGVAFKAIKALQSLRNNSYRFVESPVMKLAKEEYLNKGRSQAMRFLLDRMQQSPGNRIRRSDIYKVFTDWCRQEDTTEPLRAFWKDAQQYWQSALNVSYSKVMVNGYDFVLDVAWKEEGEDDHHLGKPSGSESKGKSGQSEQPQAHDDSHNG</sequence>
<dbReference type="InterPro" id="IPR051620">
    <property type="entry name" value="ORF904-like_C"/>
</dbReference>
<dbReference type="EMBL" id="AZDV01000023">
    <property type="protein sequence ID" value="KRK95007.1"/>
    <property type="molecule type" value="Genomic_DNA"/>
</dbReference>
<dbReference type="InterPro" id="IPR014818">
    <property type="entry name" value="Phage/plasmid_primase_P4_C"/>
</dbReference>
<comment type="caution">
    <text evidence="6">The sequence shown here is derived from an EMBL/GenBank/DDBJ whole genome shotgun (WGS) entry which is preliminary data.</text>
</comment>
<keyword evidence="3" id="KW-0067">ATP-binding</keyword>
<evidence type="ECO:0000256" key="1">
    <source>
        <dbReference type="ARBA" id="ARBA00022741"/>
    </source>
</evidence>
<gene>
    <name evidence="6" type="ORF">FD25_GL002192</name>
</gene>
<dbReference type="GO" id="GO:0016787">
    <property type="term" value="F:hydrolase activity"/>
    <property type="evidence" value="ECO:0007669"/>
    <property type="project" value="UniProtKB-KW"/>
</dbReference>
<dbReference type="InterPro" id="IPR014015">
    <property type="entry name" value="Helicase_SF3_DNA-vir"/>
</dbReference>
<dbReference type="PANTHER" id="PTHR35372">
    <property type="entry name" value="ATP BINDING PROTEIN-RELATED"/>
    <property type="match status" value="1"/>
</dbReference>
<dbReference type="Pfam" id="PF19263">
    <property type="entry name" value="DUF5906"/>
    <property type="match status" value="1"/>
</dbReference>
<keyword evidence="1" id="KW-0547">Nucleotide-binding</keyword>
<feature type="domain" description="SF3 helicase" evidence="5">
    <location>
        <begin position="226"/>
        <end position="378"/>
    </location>
</feature>
<dbReference type="STRING" id="1423715.FD25_GL002192"/>
<reference evidence="6 7" key="1">
    <citation type="journal article" date="2015" name="Genome Announc.">
        <title>Expanding the biotechnology potential of lactobacilli through comparative genomics of 213 strains and associated genera.</title>
        <authorList>
            <person name="Sun Z."/>
            <person name="Harris H.M."/>
            <person name="McCann A."/>
            <person name="Guo C."/>
            <person name="Argimon S."/>
            <person name="Zhang W."/>
            <person name="Yang X."/>
            <person name="Jeffery I.B."/>
            <person name="Cooney J.C."/>
            <person name="Kagawa T.F."/>
            <person name="Liu W."/>
            <person name="Song Y."/>
            <person name="Salvetti E."/>
            <person name="Wrobel A."/>
            <person name="Rasinkangas P."/>
            <person name="Parkhill J."/>
            <person name="Rea M.C."/>
            <person name="O'Sullivan O."/>
            <person name="Ritari J."/>
            <person name="Douillard F.P."/>
            <person name="Paul Ross R."/>
            <person name="Yang R."/>
            <person name="Briner A.E."/>
            <person name="Felis G.E."/>
            <person name="de Vos W.M."/>
            <person name="Barrangou R."/>
            <person name="Klaenhammer T.R."/>
            <person name="Caufield P.W."/>
            <person name="Cui Y."/>
            <person name="Zhang H."/>
            <person name="O'Toole P.W."/>
        </authorList>
    </citation>
    <scope>NUCLEOTIDE SEQUENCE [LARGE SCALE GENOMIC DNA]</scope>
    <source>
        <strain evidence="6 7">DSM 19394</strain>
    </source>
</reference>
<dbReference type="Proteomes" id="UP000051955">
    <property type="component" value="Unassembled WGS sequence"/>
</dbReference>
<evidence type="ECO:0000256" key="3">
    <source>
        <dbReference type="ARBA" id="ARBA00022840"/>
    </source>
</evidence>